<dbReference type="PANTHER" id="PTHR42718">
    <property type="entry name" value="MAJOR FACILITATOR SUPERFAMILY MULTIDRUG TRANSPORTER MFSC"/>
    <property type="match status" value="1"/>
</dbReference>
<evidence type="ECO:0000256" key="5">
    <source>
        <dbReference type="SAM" id="MobiDB-lite"/>
    </source>
</evidence>
<feature type="transmembrane region" description="Helical" evidence="6">
    <location>
        <begin position="281"/>
        <end position="301"/>
    </location>
</feature>
<feature type="transmembrane region" description="Helical" evidence="6">
    <location>
        <begin position="17"/>
        <end position="40"/>
    </location>
</feature>
<gene>
    <name evidence="8" type="ORF">AB0K40_35725</name>
</gene>
<feature type="transmembrane region" description="Helical" evidence="6">
    <location>
        <begin position="408"/>
        <end position="430"/>
    </location>
</feature>
<comment type="caution">
    <text evidence="8">The sequence shown here is derived from an EMBL/GenBank/DDBJ whole genome shotgun (WGS) entry which is preliminary data.</text>
</comment>
<keyword evidence="3 6" id="KW-1133">Transmembrane helix</keyword>
<evidence type="ECO:0000313" key="9">
    <source>
        <dbReference type="Proteomes" id="UP001552427"/>
    </source>
</evidence>
<dbReference type="PRINTS" id="PR01036">
    <property type="entry name" value="TCRTETB"/>
</dbReference>
<feature type="transmembrane region" description="Helical" evidence="6">
    <location>
        <begin position="208"/>
        <end position="226"/>
    </location>
</feature>
<feature type="region of interest" description="Disordered" evidence="5">
    <location>
        <begin position="470"/>
        <end position="496"/>
    </location>
</feature>
<feature type="transmembrane region" description="Helical" evidence="6">
    <location>
        <begin position="372"/>
        <end position="396"/>
    </location>
</feature>
<feature type="transmembrane region" description="Helical" evidence="6">
    <location>
        <begin position="442"/>
        <end position="463"/>
    </location>
</feature>
<accession>A0ABV3HFJ4</accession>
<dbReference type="Gene3D" id="1.20.1720.10">
    <property type="entry name" value="Multidrug resistance protein D"/>
    <property type="match status" value="1"/>
</dbReference>
<evidence type="ECO:0000256" key="3">
    <source>
        <dbReference type="ARBA" id="ARBA00022989"/>
    </source>
</evidence>
<dbReference type="CDD" id="cd17321">
    <property type="entry name" value="MFS_MMR_MDR_like"/>
    <property type="match status" value="1"/>
</dbReference>
<feature type="transmembrane region" description="Helical" evidence="6">
    <location>
        <begin position="52"/>
        <end position="71"/>
    </location>
</feature>
<dbReference type="Proteomes" id="UP001552427">
    <property type="component" value="Unassembled WGS sequence"/>
</dbReference>
<evidence type="ECO:0000256" key="4">
    <source>
        <dbReference type="ARBA" id="ARBA00023136"/>
    </source>
</evidence>
<feature type="transmembrane region" description="Helical" evidence="6">
    <location>
        <begin position="341"/>
        <end position="360"/>
    </location>
</feature>
<dbReference type="Gene3D" id="1.20.1250.20">
    <property type="entry name" value="MFS general substrate transporter like domains"/>
    <property type="match status" value="1"/>
</dbReference>
<proteinExistence type="predicted"/>
<feature type="transmembrane region" description="Helical" evidence="6">
    <location>
        <begin position="313"/>
        <end position="334"/>
    </location>
</feature>
<dbReference type="InterPro" id="IPR011701">
    <property type="entry name" value="MFS"/>
</dbReference>
<evidence type="ECO:0000313" key="8">
    <source>
        <dbReference type="EMBL" id="MEV4290890.1"/>
    </source>
</evidence>
<evidence type="ECO:0000256" key="1">
    <source>
        <dbReference type="ARBA" id="ARBA00004651"/>
    </source>
</evidence>
<keyword evidence="2 6" id="KW-0812">Transmembrane</keyword>
<name>A0ABV3HFJ4_9ACTN</name>
<feature type="domain" description="Major facilitator superfamily (MFS) profile" evidence="7">
    <location>
        <begin position="17"/>
        <end position="468"/>
    </location>
</feature>
<dbReference type="EMBL" id="JBFARM010000012">
    <property type="protein sequence ID" value="MEV4290890.1"/>
    <property type="molecule type" value="Genomic_DNA"/>
</dbReference>
<evidence type="ECO:0000256" key="2">
    <source>
        <dbReference type="ARBA" id="ARBA00022692"/>
    </source>
</evidence>
<feature type="transmembrane region" description="Helical" evidence="6">
    <location>
        <begin position="83"/>
        <end position="102"/>
    </location>
</feature>
<reference evidence="8 9" key="1">
    <citation type="submission" date="2024-06" db="EMBL/GenBank/DDBJ databases">
        <title>The Natural Products Discovery Center: Release of the First 8490 Sequenced Strains for Exploring Actinobacteria Biosynthetic Diversity.</title>
        <authorList>
            <person name="Kalkreuter E."/>
            <person name="Kautsar S.A."/>
            <person name="Yang D."/>
            <person name="Bader C.D."/>
            <person name="Teijaro C.N."/>
            <person name="Fluegel L."/>
            <person name="Davis C.M."/>
            <person name="Simpson J.R."/>
            <person name="Lauterbach L."/>
            <person name="Steele A.D."/>
            <person name="Gui C."/>
            <person name="Meng S."/>
            <person name="Li G."/>
            <person name="Viehrig K."/>
            <person name="Ye F."/>
            <person name="Su P."/>
            <person name="Kiefer A.F."/>
            <person name="Nichols A."/>
            <person name="Cepeda A.J."/>
            <person name="Yan W."/>
            <person name="Fan B."/>
            <person name="Jiang Y."/>
            <person name="Adhikari A."/>
            <person name="Zheng C.-J."/>
            <person name="Schuster L."/>
            <person name="Cowan T.M."/>
            <person name="Smanski M.J."/>
            <person name="Chevrette M.G."/>
            <person name="De Carvalho L.P.S."/>
            <person name="Shen B."/>
        </authorList>
    </citation>
    <scope>NUCLEOTIDE SEQUENCE [LARGE SCALE GENOMIC DNA]</scope>
    <source>
        <strain evidence="8 9">NPDC049574</strain>
    </source>
</reference>
<comment type="subcellular location">
    <subcellularLocation>
        <location evidence="1">Cell membrane</location>
        <topology evidence="1">Multi-pass membrane protein</topology>
    </subcellularLocation>
</comment>
<dbReference type="InterPro" id="IPR036259">
    <property type="entry name" value="MFS_trans_sf"/>
</dbReference>
<feature type="transmembrane region" description="Helical" evidence="6">
    <location>
        <begin position="232"/>
        <end position="252"/>
    </location>
</feature>
<evidence type="ECO:0000259" key="7">
    <source>
        <dbReference type="PROSITE" id="PS50850"/>
    </source>
</evidence>
<feature type="transmembrane region" description="Helical" evidence="6">
    <location>
        <begin position="141"/>
        <end position="164"/>
    </location>
</feature>
<keyword evidence="4 6" id="KW-0472">Membrane</keyword>
<evidence type="ECO:0000256" key="6">
    <source>
        <dbReference type="SAM" id="Phobius"/>
    </source>
</evidence>
<dbReference type="Pfam" id="PF07690">
    <property type="entry name" value="MFS_1"/>
    <property type="match status" value="2"/>
</dbReference>
<protein>
    <submittedName>
        <fullName evidence="8">MFS transporter</fullName>
    </submittedName>
</protein>
<keyword evidence="9" id="KW-1185">Reference proteome</keyword>
<organism evidence="8 9">
    <name type="scientific">Nonomuraea bangladeshensis</name>
    <dbReference type="NCBI Taxonomy" id="404385"/>
    <lineage>
        <taxon>Bacteria</taxon>
        <taxon>Bacillati</taxon>
        <taxon>Actinomycetota</taxon>
        <taxon>Actinomycetes</taxon>
        <taxon>Streptosporangiales</taxon>
        <taxon>Streptosporangiaceae</taxon>
        <taxon>Nonomuraea</taxon>
    </lineage>
</organism>
<dbReference type="InterPro" id="IPR020846">
    <property type="entry name" value="MFS_dom"/>
</dbReference>
<sequence length="496" mass="51096">MHEPTGAVRLHPRRWPALIVILIAVFMDLLDATVVLIALPSLRHDLGASETVLEWTAAGYTLAFATLLITGGRLGDRFGRKRVLLAGLVVFVVASVAAGASVSPAMLVVSRLVQGAAAALMIPQVLPFIQTEFSDEERPKAIAAFGMTFAVGGVSGPLLGGLLLDAGLFGWGWRTVFFVNVPFGLVCLAGVAALAPESRTGAARRFDVLGLLIATAALAALFHPLIEGQALGRPGWILALPVAAVLLFAMFLRRERTAVGRGADPLINPALFRSRAVSGGLAVAVFFFCGPAYGFVMTIFLQDFAGWTPLRTALTLLAFAVGVVFGSGAATRLAPMLGRRVVIAGPLVMAAGIGLVAGAVRLGGTEVGQWQLVPGLFVAGLGMAAVATTLITVVLAHVRDADAGAASGVINTTIQLGTALGIAVIGAVFFSLLDAGPPADAAITALLCVAALLLVSAALGFLLPPRQITDPPGAARRRAEGGAPRAPRTPRRSDRG</sequence>
<dbReference type="SUPFAM" id="SSF103473">
    <property type="entry name" value="MFS general substrate transporter"/>
    <property type="match status" value="1"/>
</dbReference>
<dbReference type="PANTHER" id="PTHR42718:SF39">
    <property type="entry name" value="ACTINORHODIN TRANSPORTER-RELATED"/>
    <property type="match status" value="1"/>
</dbReference>
<feature type="transmembrane region" description="Helical" evidence="6">
    <location>
        <begin position="108"/>
        <end position="129"/>
    </location>
</feature>
<dbReference type="PROSITE" id="PS50850">
    <property type="entry name" value="MFS"/>
    <property type="match status" value="1"/>
</dbReference>
<dbReference type="RefSeq" id="WP_364458480.1">
    <property type="nucleotide sequence ID" value="NZ_JBFARM010000012.1"/>
</dbReference>
<feature type="transmembrane region" description="Helical" evidence="6">
    <location>
        <begin position="176"/>
        <end position="196"/>
    </location>
</feature>